<gene>
    <name evidence="1" type="ORF">S12H4_51849</name>
</gene>
<name>X1TE87_9ZZZZ</name>
<sequence>MASMLEISFDVDATEILEKAGDGRFDTIAIFLSSIPKGATVEKQKAEEYLQVQKSVWEIFRQHLSAQQLSVYNCIKILRDFGIPARTEYIYQMAQGKFLRAMDTSRIRDVLTSLWDVYEDRAMVYDGQFEPASPKEDSAEIIVKACITAGRVLRWEKRYFFQLEMKALTDVLIKMSLDKLAIRLLRKLNGWYPRDRYFAYLLADAYSRRGQ</sequence>
<comment type="caution">
    <text evidence="1">The sequence shown here is derived from an EMBL/GenBank/DDBJ whole genome shotgun (WGS) entry which is preliminary data.</text>
</comment>
<reference evidence="1" key="1">
    <citation type="journal article" date="2014" name="Front. Microbiol.">
        <title>High frequency of phylogenetically diverse reductive dehalogenase-homologous genes in deep subseafloor sedimentary metagenomes.</title>
        <authorList>
            <person name="Kawai M."/>
            <person name="Futagami T."/>
            <person name="Toyoda A."/>
            <person name="Takaki Y."/>
            <person name="Nishi S."/>
            <person name="Hori S."/>
            <person name="Arai W."/>
            <person name="Tsubouchi T."/>
            <person name="Morono Y."/>
            <person name="Uchiyama I."/>
            <person name="Ito T."/>
            <person name="Fujiyama A."/>
            <person name="Inagaki F."/>
            <person name="Takami H."/>
        </authorList>
    </citation>
    <scope>NUCLEOTIDE SEQUENCE</scope>
    <source>
        <strain evidence="1">Expedition CK06-06</strain>
    </source>
</reference>
<protein>
    <submittedName>
        <fullName evidence="1">Uncharacterized protein</fullName>
    </submittedName>
</protein>
<evidence type="ECO:0000313" key="1">
    <source>
        <dbReference type="EMBL" id="GAJ03574.1"/>
    </source>
</evidence>
<feature type="non-terminal residue" evidence="1">
    <location>
        <position position="211"/>
    </location>
</feature>
<dbReference type="AlphaFoldDB" id="X1TE87"/>
<organism evidence="1">
    <name type="scientific">marine sediment metagenome</name>
    <dbReference type="NCBI Taxonomy" id="412755"/>
    <lineage>
        <taxon>unclassified sequences</taxon>
        <taxon>metagenomes</taxon>
        <taxon>ecological metagenomes</taxon>
    </lineage>
</organism>
<accession>X1TE87</accession>
<proteinExistence type="predicted"/>
<dbReference type="EMBL" id="BARW01032814">
    <property type="protein sequence ID" value="GAJ03574.1"/>
    <property type="molecule type" value="Genomic_DNA"/>
</dbReference>